<name>A0ABX8UM62_9BURK</name>
<sequence length="150" mass="16353">MEFAAILNRAVAREGREKYRRFVSQYIDALALSGTETVLDLACGTGGFARALAMRPGFKGSITAIDNSVELIRMARQLAYKEGVDGLINFSAAQLHRLGHPSGTFDVVVVHTLLSNDVDPALVLAEARRTLRPGQKLVLFHGDWRGCAAR</sequence>
<reference evidence="2 3" key="1">
    <citation type="submission" date="2021-07" db="EMBL/GenBank/DDBJ databases">
        <title>Paraburkholderia edwinii protects Aspergillus sp. from phenazines by acting as a toxin sponge.</title>
        <authorList>
            <person name="Dahlstrom K.M."/>
            <person name="Newman D.K."/>
        </authorList>
    </citation>
    <scope>NUCLEOTIDE SEQUENCE [LARGE SCALE GENOMIC DNA]</scope>
    <source>
        <strain evidence="2 3">Pe01</strain>
    </source>
</reference>
<keyword evidence="2" id="KW-0489">Methyltransferase</keyword>
<dbReference type="GO" id="GO:0032259">
    <property type="term" value="P:methylation"/>
    <property type="evidence" value="ECO:0007669"/>
    <property type="project" value="UniProtKB-KW"/>
</dbReference>
<dbReference type="RefSeq" id="WP_219799425.1">
    <property type="nucleotide sequence ID" value="NZ_CP080095.1"/>
</dbReference>
<dbReference type="GO" id="GO:0008168">
    <property type="term" value="F:methyltransferase activity"/>
    <property type="evidence" value="ECO:0007669"/>
    <property type="project" value="UniProtKB-KW"/>
</dbReference>
<protein>
    <submittedName>
        <fullName evidence="2">Class I SAM-dependent methyltransferase</fullName>
    </submittedName>
</protein>
<dbReference type="Gene3D" id="3.40.50.150">
    <property type="entry name" value="Vaccinia Virus protein VP39"/>
    <property type="match status" value="1"/>
</dbReference>
<proteinExistence type="predicted"/>
<keyword evidence="3" id="KW-1185">Reference proteome</keyword>
<dbReference type="Proteomes" id="UP000826462">
    <property type="component" value="Chromosome 1"/>
</dbReference>
<accession>A0ABX8UM62</accession>
<dbReference type="CDD" id="cd02440">
    <property type="entry name" value="AdoMet_MTases"/>
    <property type="match status" value="1"/>
</dbReference>
<dbReference type="SUPFAM" id="SSF53335">
    <property type="entry name" value="S-adenosyl-L-methionine-dependent methyltransferases"/>
    <property type="match status" value="1"/>
</dbReference>
<dbReference type="Pfam" id="PF13847">
    <property type="entry name" value="Methyltransf_31"/>
    <property type="match status" value="1"/>
</dbReference>
<dbReference type="InterPro" id="IPR025714">
    <property type="entry name" value="Methyltranfer_dom"/>
</dbReference>
<organism evidence="2 3">
    <name type="scientific">Paraburkholderia edwinii</name>
    <dbReference type="NCBI Taxonomy" id="2861782"/>
    <lineage>
        <taxon>Bacteria</taxon>
        <taxon>Pseudomonadati</taxon>
        <taxon>Pseudomonadota</taxon>
        <taxon>Betaproteobacteria</taxon>
        <taxon>Burkholderiales</taxon>
        <taxon>Burkholderiaceae</taxon>
        <taxon>Paraburkholderia</taxon>
    </lineage>
</organism>
<evidence type="ECO:0000259" key="1">
    <source>
        <dbReference type="Pfam" id="PF13847"/>
    </source>
</evidence>
<gene>
    <name evidence="2" type="ORF">KZJ38_07235</name>
</gene>
<keyword evidence="2" id="KW-0808">Transferase</keyword>
<dbReference type="InterPro" id="IPR029063">
    <property type="entry name" value="SAM-dependent_MTases_sf"/>
</dbReference>
<dbReference type="PANTHER" id="PTHR43591:SF24">
    <property type="entry name" value="2-METHOXY-6-POLYPRENYL-1,4-BENZOQUINOL METHYLASE, MITOCHONDRIAL"/>
    <property type="match status" value="1"/>
</dbReference>
<evidence type="ECO:0000313" key="3">
    <source>
        <dbReference type="Proteomes" id="UP000826462"/>
    </source>
</evidence>
<dbReference type="EMBL" id="CP080095">
    <property type="protein sequence ID" value="QYD70098.1"/>
    <property type="molecule type" value="Genomic_DNA"/>
</dbReference>
<dbReference type="PANTHER" id="PTHR43591">
    <property type="entry name" value="METHYLTRANSFERASE"/>
    <property type="match status" value="1"/>
</dbReference>
<evidence type="ECO:0000313" key="2">
    <source>
        <dbReference type="EMBL" id="QYD70098.1"/>
    </source>
</evidence>
<feature type="domain" description="Methyltransferase" evidence="1">
    <location>
        <begin position="36"/>
        <end position="139"/>
    </location>
</feature>